<evidence type="ECO:0000256" key="10">
    <source>
        <dbReference type="PROSITE-ProRule" id="PRU00376"/>
    </source>
</evidence>
<evidence type="ECO:0000259" key="12">
    <source>
        <dbReference type="PROSITE" id="PS51037"/>
    </source>
</evidence>
<name>A0AAV2IKG4_LYMST</name>
<protein>
    <recommendedName>
        <fullName evidence="9">YEATS domain-containing protein 2</fullName>
    </recommendedName>
</protein>
<dbReference type="InterPro" id="IPR038704">
    <property type="entry name" value="YEAST_sf"/>
</dbReference>
<dbReference type="EMBL" id="CAXITT010001017">
    <property type="protein sequence ID" value="CAL1547589.1"/>
    <property type="molecule type" value="Genomic_DNA"/>
</dbReference>
<feature type="region of interest" description="Disordered" evidence="11">
    <location>
        <begin position="1"/>
        <end position="32"/>
    </location>
</feature>
<proteinExistence type="predicted"/>
<dbReference type="CDD" id="cd16907">
    <property type="entry name" value="YEATS_YEATS2_like"/>
    <property type="match status" value="1"/>
</dbReference>
<evidence type="ECO:0000256" key="1">
    <source>
        <dbReference type="ARBA" id="ARBA00004123"/>
    </source>
</evidence>
<dbReference type="GO" id="GO:0006355">
    <property type="term" value="P:regulation of DNA-templated transcription"/>
    <property type="evidence" value="ECO:0007669"/>
    <property type="project" value="InterPro"/>
</dbReference>
<dbReference type="GO" id="GO:0051726">
    <property type="term" value="P:regulation of cell cycle"/>
    <property type="evidence" value="ECO:0007669"/>
    <property type="project" value="UniProtKB-ARBA"/>
</dbReference>
<accession>A0AAV2IKG4</accession>
<keyword evidence="3" id="KW-0597">Phosphoprotein</keyword>
<gene>
    <name evidence="13" type="ORF">GSLYS_00020906001</name>
</gene>
<dbReference type="GO" id="GO:0000123">
    <property type="term" value="C:histone acetyltransferase complex"/>
    <property type="evidence" value="ECO:0007669"/>
    <property type="project" value="UniProtKB-ARBA"/>
</dbReference>
<keyword evidence="6 10" id="KW-0539">Nucleus</keyword>
<evidence type="ECO:0000313" key="14">
    <source>
        <dbReference type="Proteomes" id="UP001497497"/>
    </source>
</evidence>
<feature type="domain" description="YEATS" evidence="12">
    <location>
        <begin position="192"/>
        <end position="337"/>
    </location>
</feature>
<evidence type="ECO:0000256" key="4">
    <source>
        <dbReference type="ARBA" id="ARBA00022843"/>
    </source>
</evidence>
<comment type="subcellular location">
    <subcellularLocation>
        <location evidence="1 10">Nucleus</location>
    </subcellularLocation>
</comment>
<keyword evidence="14" id="KW-1185">Reference proteome</keyword>
<evidence type="ECO:0000256" key="5">
    <source>
        <dbReference type="ARBA" id="ARBA00023054"/>
    </source>
</evidence>
<evidence type="ECO:0000256" key="3">
    <source>
        <dbReference type="ARBA" id="ARBA00022553"/>
    </source>
</evidence>
<evidence type="ECO:0000256" key="7">
    <source>
        <dbReference type="ARBA" id="ARBA00060245"/>
    </source>
</evidence>
<comment type="function">
    <text evidence="7">Chromatin reader component of the ATAC complex, a complex with histone acetyltransferase activity on histones H3 and H4. YEATS2 specifically recognizes and binds histone H3 crotonylated at 'Lys-27' (H3K27cr). Crotonylation marks active promoters and enhancers and confers resistance to transcriptional repressors.</text>
</comment>
<dbReference type="AlphaFoldDB" id="A0AAV2IKG4"/>
<keyword evidence="4" id="KW-0832">Ubl conjugation</keyword>
<dbReference type="InterPro" id="IPR055129">
    <property type="entry name" value="YEATS_dom"/>
</dbReference>
<organism evidence="13 14">
    <name type="scientific">Lymnaea stagnalis</name>
    <name type="common">Great pond snail</name>
    <name type="synonym">Helix stagnalis</name>
    <dbReference type="NCBI Taxonomy" id="6523"/>
    <lineage>
        <taxon>Eukaryota</taxon>
        <taxon>Metazoa</taxon>
        <taxon>Spiralia</taxon>
        <taxon>Lophotrochozoa</taxon>
        <taxon>Mollusca</taxon>
        <taxon>Gastropoda</taxon>
        <taxon>Heterobranchia</taxon>
        <taxon>Euthyneura</taxon>
        <taxon>Panpulmonata</taxon>
        <taxon>Hygrophila</taxon>
        <taxon>Lymnaeoidea</taxon>
        <taxon>Lymnaeidae</taxon>
        <taxon>Lymnaea</taxon>
    </lineage>
</organism>
<evidence type="ECO:0000256" key="2">
    <source>
        <dbReference type="ARBA" id="ARBA00022499"/>
    </source>
</evidence>
<evidence type="ECO:0000256" key="6">
    <source>
        <dbReference type="ARBA" id="ARBA00023242"/>
    </source>
</evidence>
<dbReference type="PROSITE" id="PS51037">
    <property type="entry name" value="YEATS"/>
    <property type="match status" value="1"/>
</dbReference>
<dbReference type="PANTHER" id="PTHR23195">
    <property type="entry name" value="YEATS DOMAIN"/>
    <property type="match status" value="1"/>
</dbReference>
<evidence type="ECO:0000256" key="11">
    <source>
        <dbReference type="SAM" id="MobiDB-lite"/>
    </source>
</evidence>
<dbReference type="InterPro" id="IPR005033">
    <property type="entry name" value="YEATS"/>
</dbReference>
<keyword evidence="5" id="KW-0175">Coiled coil</keyword>
<dbReference type="Gene3D" id="2.60.40.1970">
    <property type="entry name" value="YEATS domain"/>
    <property type="match status" value="1"/>
</dbReference>
<dbReference type="Pfam" id="PF03366">
    <property type="entry name" value="YEATS"/>
    <property type="match status" value="1"/>
</dbReference>
<evidence type="ECO:0000313" key="13">
    <source>
        <dbReference type="EMBL" id="CAL1547589.1"/>
    </source>
</evidence>
<dbReference type="Proteomes" id="UP001497497">
    <property type="component" value="Unassembled WGS sequence"/>
</dbReference>
<reference evidence="13 14" key="1">
    <citation type="submission" date="2024-04" db="EMBL/GenBank/DDBJ databases">
        <authorList>
            <consortium name="Genoscope - CEA"/>
            <person name="William W."/>
        </authorList>
    </citation>
    <scope>NUCLEOTIDE SEQUENCE [LARGE SCALE GENOMIC DNA]</scope>
</reference>
<dbReference type="FunFam" id="2.60.40.1970:FF:000001">
    <property type="entry name" value="YEATS domain containing 2"/>
    <property type="match status" value="1"/>
</dbReference>
<evidence type="ECO:0000256" key="9">
    <source>
        <dbReference type="ARBA" id="ARBA00068329"/>
    </source>
</evidence>
<comment type="caution">
    <text evidence="13">The sequence shown here is derived from an EMBL/GenBank/DDBJ whole genome shotgun (WGS) entry which is preliminary data.</text>
</comment>
<dbReference type="GO" id="GO:0005634">
    <property type="term" value="C:nucleus"/>
    <property type="evidence" value="ECO:0007669"/>
    <property type="project" value="UniProtKB-SubCell"/>
</dbReference>
<comment type="subunit">
    <text evidence="8">Component of the ADA2A-containing complex (ATAC), composed of KAT14, KAT2A, TADA2L, TADA3L, ZZ3, MBIP, WDR5, YEATS2, SGF29 and DR1.</text>
</comment>
<evidence type="ECO:0000256" key="8">
    <source>
        <dbReference type="ARBA" id="ARBA00065122"/>
    </source>
</evidence>
<sequence>MSSQKRNLEEADPDYADVGDQQAKRQRALEEDAKQAVCRRIQGIVRNEFSKEITNKESELQQVDWRLNEARLMMDRLRACIVANYYGQANRSAASSQGTPNAPPASIHPTVKKYIGKVPRHHILGSSGVPAHHEVKESSTCESKDSNKICNPLTNSVVTPVSQPSPIVTRCTTPVSVAPKLMSSNSATYDDRRARFKIKKKIIVGNVSKYIPVDHREANDMSSHKWMVYVRGPKSDPDISSFVKKVWFFLHHSYKPNDLVEISSPPFHLTRRGWGEFPVRVQLHFVDSRNKTVDIIHHLKLDKTFTGLQTPGAETVLDVELDRDFFDTSIRGNNSSTQQAGARIREPDAERVASKQVTITDSVLSESSQLQVCQKSVSHVKIEHNSLEETGDDCQSSNDQAKSELSDVLNLHVSSVHVSQEEDLNIVDVCAEKKCQIQTSSMQKLQASLSGDTLVSTTSVVEESKLVLTSSAVEESKLFSTSSAVEESKLFSTSSVVEESVPDENKMIVASVINETSPESSQAGDTKILTSVIDESSPAVGANVSTLSFSKDLLQIKQELILEDNCQQKHQVSSTGDNSLSSFSSLQCENRQSDQVFTVITPPTNSKPKTFSLVGANQVYQRQTLIQPNTVFNQTSGLTRSVQVVPSFSPKIDTPQPAPQIQLLPQTQPSAMQKLIVLNAGNVTAHDNTRQVIWPTKQNAPRQVSLLTGMVVNGQSAPSKVRPVTPAHQSFATSLLTQRPTLVNQTLVYKRPTAQVLFMNNSLQQQVIQPNNPGIHLAACQPTSVLTTNKVPEMNGAVRPYPLTLTIVNQASLLPKPVKQISLLKNVTTLPGNVSLIASPILNAGTNNSSVVVNKPNNVVVLESRDSNSHVYPKMSAVGMTKHGKNCQKVALLNPEKKVMTEEEKKRGPYDILKAWKKNPELYERHSAKAKKIILAAKDRIEGEAEEIPELM</sequence>
<keyword evidence="2" id="KW-1017">Isopeptide bond</keyword>